<evidence type="ECO:0000313" key="3">
    <source>
        <dbReference type="Proteomes" id="UP000703893"/>
    </source>
</evidence>
<dbReference type="Proteomes" id="UP000703893">
    <property type="component" value="Unassembled WGS sequence"/>
</dbReference>
<dbReference type="PROSITE" id="PS50404">
    <property type="entry name" value="GST_NTER"/>
    <property type="match status" value="1"/>
</dbReference>
<dbReference type="Gene3D" id="3.40.30.10">
    <property type="entry name" value="Glutaredoxin"/>
    <property type="match status" value="1"/>
</dbReference>
<evidence type="ECO:0000313" key="2">
    <source>
        <dbReference type="EMBL" id="MBM3275325.1"/>
    </source>
</evidence>
<sequence length="89" mass="10111">MMKLYQFETCPYCRMVRKRMSELMITYININVSEEQDERDEVVAASGQELVPVLVDGDVVLDDEEKILAYLDEKYGNKSQGGRPTATSG</sequence>
<name>A0A937X707_9BACT</name>
<feature type="domain" description="GST N-terminal" evidence="1">
    <location>
        <begin position="1"/>
        <end position="79"/>
    </location>
</feature>
<dbReference type="PROSITE" id="PS51354">
    <property type="entry name" value="GLUTAREDOXIN_2"/>
    <property type="match status" value="1"/>
</dbReference>
<dbReference type="Pfam" id="PF13417">
    <property type="entry name" value="GST_N_3"/>
    <property type="match status" value="1"/>
</dbReference>
<dbReference type="InterPro" id="IPR036249">
    <property type="entry name" value="Thioredoxin-like_sf"/>
</dbReference>
<proteinExistence type="predicted"/>
<dbReference type="EMBL" id="VGJX01000531">
    <property type="protein sequence ID" value="MBM3275325.1"/>
    <property type="molecule type" value="Genomic_DNA"/>
</dbReference>
<protein>
    <submittedName>
        <fullName evidence="2">Glutathione S-transferase N-terminal domain-containing protein</fullName>
    </submittedName>
</protein>
<dbReference type="InterPro" id="IPR004045">
    <property type="entry name" value="Glutathione_S-Trfase_N"/>
</dbReference>
<evidence type="ECO:0000259" key="1">
    <source>
        <dbReference type="PROSITE" id="PS50404"/>
    </source>
</evidence>
<dbReference type="PANTHER" id="PTHR45288">
    <property type="entry name" value="THIOREDOXIN FAMILY PROTEIN"/>
    <property type="match status" value="1"/>
</dbReference>
<organism evidence="2 3">
    <name type="scientific">Candidatus Tanganyikabacteria bacterium</name>
    <dbReference type="NCBI Taxonomy" id="2961651"/>
    <lineage>
        <taxon>Bacteria</taxon>
        <taxon>Bacillati</taxon>
        <taxon>Candidatus Sericytochromatia</taxon>
        <taxon>Candidatus Tanganyikabacteria</taxon>
    </lineage>
</organism>
<gene>
    <name evidence="2" type="ORF">FJZ00_09240</name>
</gene>
<dbReference type="AlphaFoldDB" id="A0A937X707"/>
<dbReference type="PANTHER" id="PTHR45288:SF1">
    <property type="entry name" value="THIOREDOXIN FAMILY PROTEIN"/>
    <property type="match status" value="1"/>
</dbReference>
<reference evidence="2 3" key="1">
    <citation type="submission" date="2019-03" db="EMBL/GenBank/DDBJ databases">
        <title>Lake Tanganyika Metagenome-Assembled Genomes (MAGs).</title>
        <authorList>
            <person name="Tran P."/>
        </authorList>
    </citation>
    <scope>NUCLEOTIDE SEQUENCE [LARGE SCALE GENOMIC DNA]</scope>
    <source>
        <strain evidence="2">K_DeepCast_65m_m2_236</strain>
    </source>
</reference>
<accession>A0A937X707</accession>
<comment type="caution">
    <text evidence="2">The sequence shown here is derived from an EMBL/GenBank/DDBJ whole genome shotgun (WGS) entry which is preliminary data.</text>
</comment>
<dbReference type="SUPFAM" id="SSF52833">
    <property type="entry name" value="Thioredoxin-like"/>
    <property type="match status" value="1"/>
</dbReference>